<dbReference type="AlphaFoldDB" id="A0A0W0GGY3"/>
<dbReference type="Pfam" id="PF00005">
    <property type="entry name" value="ABC_tran"/>
    <property type="match status" value="1"/>
</dbReference>
<dbReference type="InterPro" id="IPR000182">
    <property type="entry name" value="GNAT_dom"/>
</dbReference>
<dbReference type="OrthoDB" id="9796171at2"/>
<accession>A0A0W0GGY3</accession>
<dbReference type="InterPro" id="IPR015854">
    <property type="entry name" value="ABC_transpr_LolD-like"/>
</dbReference>
<dbReference type="SMART" id="SM00382">
    <property type="entry name" value="AAA"/>
    <property type="match status" value="1"/>
</dbReference>
<gene>
    <name evidence="5" type="ORF">DEALK_06490</name>
</gene>
<dbReference type="InterPro" id="IPR027417">
    <property type="entry name" value="P-loop_NTPase"/>
</dbReference>
<evidence type="ECO:0000313" key="6">
    <source>
        <dbReference type="Proteomes" id="UP000053947"/>
    </source>
</evidence>
<keyword evidence="2" id="KW-0067">ATP-binding</keyword>
<dbReference type="PROSITE" id="PS51186">
    <property type="entry name" value="GNAT"/>
    <property type="match status" value="1"/>
</dbReference>
<organism evidence="5 6">
    <name type="scientific">Dehalogenimonas alkenigignens</name>
    <dbReference type="NCBI Taxonomy" id="1217799"/>
    <lineage>
        <taxon>Bacteria</taxon>
        <taxon>Bacillati</taxon>
        <taxon>Chloroflexota</taxon>
        <taxon>Dehalococcoidia</taxon>
        <taxon>Dehalococcoidales</taxon>
        <taxon>Dehalococcoidaceae</taxon>
        <taxon>Dehalogenimonas</taxon>
    </lineage>
</organism>
<dbReference type="Pfam" id="PF00583">
    <property type="entry name" value="Acetyltransf_1"/>
    <property type="match status" value="1"/>
</dbReference>
<dbReference type="InterPro" id="IPR003593">
    <property type="entry name" value="AAA+_ATPase"/>
</dbReference>
<comment type="caution">
    <text evidence="5">The sequence shown here is derived from an EMBL/GenBank/DDBJ whole genome shotgun (WGS) entry which is preliminary data.</text>
</comment>
<evidence type="ECO:0000256" key="1">
    <source>
        <dbReference type="ARBA" id="ARBA00022741"/>
    </source>
</evidence>
<sequence>MENEPNVFSVKSVSWKGHLKRIRLEPGGKLFDLPLSSCVSEGDKITSNSSGSWVICKNGLAQILNPYIARETLHLGAIRLEVVVKEITEADEFKAYSSLSEFHYRSHVVHGRTSRLVIRTFDPVYPKVVGFIELATPFYMNKARSTILDAPLNIDSIEWQRWDMPTLRKYIHLIARIARVVVYPEFRGFGTGQMLVKHAAEFAKTRWQVSGLKPYFLEISADMIKYIPFAERAGMIYVGDTQGNLQRVAKDMNYLISRFGTNHEGQADFEKTCGICDQQVSRMTTALQIMEQEKLTREDLIKRLGSLSKEKVLKDFALFHKVVTLPKPHYMLGLHPVAQEFLIKRVAETSMHNGKTPPAVSVQPIADSIRLNRLGVTYVSHVRRTQKTHAVQQAFGISPDDLRTAVIRNLSVELPPGTITLVVGPSGSGKTTLLDALLGSFTKRHDAQIDGQVIMPRNSKIGSFASTRSEKALVEVLGTKDVELSLYLLGLAGLSEAFLYLKRFSELSAGQKYRAMLARLLASDRNVWVADEFCANLDPITANLVGHNVQRIARKVDATVILGASHSDHFVQSLKPDIVIQLTSAWEHAIMPGNEYCRMMVSHARNGHIPSVKIPSSFMGAIREGRGTAAICAGKREFACELLLVESGAESIWVRIASVEHKEISQITDRDAQKVGALSVDELTMTLNERSSGSQSRALFTIVHFDSLLGGTPGGNKAGI</sequence>
<dbReference type="Gene3D" id="3.40.50.300">
    <property type="entry name" value="P-loop containing nucleotide triphosphate hydrolases"/>
    <property type="match status" value="1"/>
</dbReference>
<dbReference type="GO" id="GO:0005524">
    <property type="term" value="F:ATP binding"/>
    <property type="evidence" value="ECO:0007669"/>
    <property type="project" value="UniProtKB-KW"/>
</dbReference>
<dbReference type="GO" id="GO:0016887">
    <property type="term" value="F:ATP hydrolysis activity"/>
    <property type="evidence" value="ECO:0007669"/>
    <property type="project" value="InterPro"/>
</dbReference>
<keyword evidence="6" id="KW-1185">Reference proteome</keyword>
<feature type="domain" description="N-acetyltransferase" evidence="4">
    <location>
        <begin position="116"/>
        <end position="257"/>
    </location>
</feature>
<dbReference type="SUPFAM" id="SSF52540">
    <property type="entry name" value="P-loop containing nucleoside triphosphate hydrolases"/>
    <property type="match status" value="1"/>
</dbReference>
<dbReference type="GO" id="GO:0005886">
    <property type="term" value="C:plasma membrane"/>
    <property type="evidence" value="ECO:0007669"/>
    <property type="project" value="TreeGrafter"/>
</dbReference>
<dbReference type="PANTHER" id="PTHR24220">
    <property type="entry name" value="IMPORT ATP-BINDING PROTEIN"/>
    <property type="match status" value="1"/>
</dbReference>
<dbReference type="RefSeq" id="WP_058438615.1">
    <property type="nucleotide sequence ID" value="NZ_KQ758903.1"/>
</dbReference>
<dbReference type="Gene3D" id="3.40.630.30">
    <property type="match status" value="1"/>
</dbReference>
<dbReference type="GO" id="GO:0016747">
    <property type="term" value="F:acyltransferase activity, transferring groups other than amino-acyl groups"/>
    <property type="evidence" value="ECO:0007669"/>
    <property type="project" value="InterPro"/>
</dbReference>
<evidence type="ECO:0000259" key="3">
    <source>
        <dbReference type="PROSITE" id="PS50893"/>
    </source>
</evidence>
<evidence type="ECO:0000259" key="4">
    <source>
        <dbReference type="PROSITE" id="PS51186"/>
    </source>
</evidence>
<evidence type="ECO:0000313" key="5">
    <source>
        <dbReference type="EMBL" id="KTB47804.1"/>
    </source>
</evidence>
<proteinExistence type="predicted"/>
<dbReference type="Proteomes" id="UP000053947">
    <property type="component" value="Unassembled WGS sequence"/>
</dbReference>
<dbReference type="PROSITE" id="PS50893">
    <property type="entry name" value="ABC_TRANSPORTER_2"/>
    <property type="match status" value="1"/>
</dbReference>
<dbReference type="PATRIC" id="fig|1217799.6.peg.670"/>
<dbReference type="PANTHER" id="PTHR24220:SF86">
    <property type="entry name" value="ABC TRANSPORTER ABCH.1"/>
    <property type="match status" value="1"/>
</dbReference>
<name>A0A0W0GGY3_9CHLR</name>
<dbReference type="SUPFAM" id="SSF55729">
    <property type="entry name" value="Acyl-CoA N-acyltransferases (Nat)"/>
    <property type="match status" value="1"/>
</dbReference>
<dbReference type="GO" id="GO:0022857">
    <property type="term" value="F:transmembrane transporter activity"/>
    <property type="evidence" value="ECO:0007669"/>
    <property type="project" value="TreeGrafter"/>
</dbReference>
<feature type="domain" description="ABC transporter" evidence="3">
    <location>
        <begin position="386"/>
        <end position="609"/>
    </location>
</feature>
<dbReference type="STRING" id="1217799.DEALK_06490"/>
<evidence type="ECO:0000256" key="2">
    <source>
        <dbReference type="ARBA" id="ARBA00022840"/>
    </source>
</evidence>
<keyword evidence="5" id="KW-0808">Transferase</keyword>
<dbReference type="InterPro" id="IPR003439">
    <property type="entry name" value="ABC_transporter-like_ATP-bd"/>
</dbReference>
<keyword evidence="1" id="KW-0547">Nucleotide-binding</keyword>
<reference evidence="5 6" key="1">
    <citation type="submission" date="2015-06" db="EMBL/GenBank/DDBJ databases">
        <title>Genome sequence of the organohalide-respiring Dehalogenimonas alkenigignens type strain (IP3-3T).</title>
        <authorList>
            <person name="Key T.A."/>
            <person name="Richmond D.P."/>
            <person name="Bowman K.S."/>
            <person name="Cho Y.-J."/>
            <person name="Chun J."/>
            <person name="da Costa M.S."/>
            <person name="Rainey F.A."/>
            <person name="Moe W.M."/>
        </authorList>
    </citation>
    <scope>NUCLEOTIDE SEQUENCE [LARGE SCALE GENOMIC DNA]</scope>
    <source>
        <strain evidence="5 6">IP3-3</strain>
    </source>
</reference>
<dbReference type="InterPro" id="IPR016181">
    <property type="entry name" value="Acyl_CoA_acyltransferase"/>
</dbReference>
<dbReference type="EMBL" id="LFDV01000002">
    <property type="protein sequence ID" value="KTB47804.1"/>
    <property type="molecule type" value="Genomic_DNA"/>
</dbReference>
<protein>
    <submittedName>
        <fullName evidence="5">ABC transporter/Acetyltransferase (GNAT) family</fullName>
    </submittedName>
</protein>